<keyword evidence="4 8" id="KW-0663">Pyridoxal phosphate</keyword>
<dbReference type="InterPro" id="IPR004534">
    <property type="entry name" value="SelA_trans"/>
</dbReference>
<evidence type="ECO:0000256" key="8">
    <source>
        <dbReference type="HAMAP-Rule" id="MF_00423"/>
    </source>
</evidence>
<accession>A0ABY4P549</accession>
<evidence type="ECO:0000313" key="11">
    <source>
        <dbReference type="Proteomes" id="UP000830158"/>
    </source>
</evidence>
<dbReference type="Proteomes" id="UP000830158">
    <property type="component" value="Chromosome"/>
</dbReference>
<dbReference type="Pfam" id="PF12390">
    <property type="entry name" value="Se-cys_synth_N"/>
    <property type="match status" value="1"/>
</dbReference>
<protein>
    <recommendedName>
        <fullName evidence="8">L-seryl-tRNA(Sec) selenium transferase</fullName>
        <ecNumber evidence="8">2.9.1.1</ecNumber>
    </recommendedName>
    <alternativeName>
        <fullName evidence="8">Selenocysteine synthase</fullName>
        <shortName evidence="8">Sec synthase</shortName>
    </alternativeName>
    <alternativeName>
        <fullName evidence="8">Selenocysteinyl-tRNA(Sec) synthase</fullName>
    </alternativeName>
</protein>
<comment type="function">
    <text evidence="8">Converts seryl-tRNA(Sec) to selenocysteinyl-tRNA(Sec) required for selenoprotein biosynthesis.</text>
</comment>
<evidence type="ECO:0000256" key="2">
    <source>
        <dbReference type="ARBA" id="ARBA00022490"/>
    </source>
</evidence>
<dbReference type="PANTHER" id="PTHR32328:SF0">
    <property type="entry name" value="L-SERYL-TRNA(SEC) SELENIUM TRANSFERASE"/>
    <property type="match status" value="1"/>
</dbReference>
<dbReference type="Gene3D" id="3.40.640.10">
    <property type="entry name" value="Type I PLP-dependent aspartate aminotransferase-like (Major domain)"/>
    <property type="match status" value="1"/>
</dbReference>
<name>A0ABY4P549_9PSEU</name>
<reference evidence="10" key="1">
    <citation type="submission" date="2022-01" db="EMBL/GenBank/DDBJ databases">
        <title>PSI-footprinting approach for the identification of protein synthesis inhibitor producers.</title>
        <authorList>
            <person name="Handel F."/>
            <person name="Kulik A."/>
            <person name="Wex K.W."/>
            <person name="Berscheid A."/>
            <person name="Saur J.S."/>
            <person name="Winkler A."/>
            <person name="Wibberg D."/>
            <person name="Kalinowski J."/>
            <person name="Broetz-Oesterhelt H."/>
            <person name="Mast Y."/>
        </authorList>
    </citation>
    <scope>NUCLEOTIDE SEQUENCE</scope>
    <source>
        <strain evidence="10">KNN 49.3e</strain>
    </source>
</reference>
<evidence type="ECO:0000313" key="10">
    <source>
        <dbReference type="EMBL" id="UQS27545.1"/>
    </source>
</evidence>
<dbReference type="InterPro" id="IPR018319">
    <property type="entry name" value="SelA-like"/>
</dbReference>
<dbReference type="EMBL" id="CP091196">
    <property type="protein sequence ID" value="UQS27545.1"/>
    <property type="molecule type" value="Genomic_DNA"/>
</dbReference>
<keyword evidence="11" id="KW-1185">Reference proteome</keyword>
<comment type="similarity">
    <text evidence="7 8">Belongs to the SelA family.</text>
</comment>
<dbReference type="EC" id="2.9.1.1" evidence="8"/>
<dbReference type="GO" id="GO:0004125">
    <property type="term" value="F:L-seryl-tRNA(Sec) selenium transferase activity"/>
    <property type="evidence" value="ECO:0007669"/>
    <property type="project" value="UniProtKB-EC"/>
</dbReference>
<comment type="catalytic activity">
    <reaction evidence="8">
        <text>L-seryl-tRNA(Sec) + selenophosphate + H(+) = L-selenocysteinyl-tRNA(Sec) + phosphate</text>
        <dbReference type="Rhea" id="RHEA:22728"/>
        <dbReference type="Rhea" id="RHEA-COMP:9742"/>
        <dbReference type="Rhea" id="RHEA-COMP:9743"/>
        <dbReference type="ChEBI" id="CHEBI:15378"/>
        <dbReference type="ChEBI" id="CHEBI:16144"/>
        <dbReference type="ChEBI" id="CHEBI:43474"/>
        <dbReference type="ChEBI" id="CHEBI:78533"/>
        <dbReference type="ChEBI" id="CHEBI:78573"/>
        <dbReference type="EC" id="2.9.1.1"/>
    </reaction>
</comment>
<dbReference type="RefSeq" id="WP_094005699.1">
    <property type="nucleotide sequence ID" value="NZ_CP091196.1"/>
</dbReference>
<evidence type="ECO:0000256" key="5">
    <source>
        <dbReference type="ARBA" id="ARBA00022917"/>
    </source>
</evidence>
<dbReference type="HAMAP" id="MF_00423">
    <property type="entry name" value="SelA"/>
    <property type="match status" value="1"/>
</dbReference>
<keyword evidence="2 8" id="KW-0963">Cytoplasm</keyword>
<dbReference type="PANTHER" id="PTHR32328">
    <property type="entry name" value="L-SERYL-TRNA(SEC) SELENIUM TRANSFERASE"/>
    <property type="match status" value="1"/>
</dbReference>
<evidence type="ECO:0000256" key="7">
    <source>
        <dbReference type="ARBA" id="ARBA00044507"/>
    </source>
</evidence>
<keyword evidence="3 8" id="KW-0808">Transferase</keyword>
<gene>
    <name evidence="8 10" type="primary">selA</name>
    <name evidence="10" type="ORF">L1857_34495</name>
</gene>
<comment type="pathway">
    <text evidence="8">Aminoacyl-tRNA biosynthesis; selenocysteinyl-tRNA(Sec) biosynthesis; selenocysteinyl-tRNA(Sec) from L-seryl-tRNA(Sec) (bacterial route): step 1/1.</text>
</comment>
<dbReference type="InterPro" id="IPR015424">
    <property type="entry name" value="PyrdxlP-dep_Trfase"/>
</dbReference>
<organism evidence="10 11">
    <name type="scientific">Amycolatopsis thermalba</name>
    <dbReference type="NCBI Taxonomy" id="944492"/>
    <lineage>
        <taxon>Bacteria</taxon>
        <taxon>Bacillati</taxon>
        <taxon>Actinomycetota</taxon>
        <taxon>Actinomycetes</taxon>
        <taxon>Pseudonocardiales</taxon>
        <taxon>Pseudonocardiaceae</taxon>
        <taxon>Amycolatopsis</taxon>
    </lineage>
</organism>
<keyword evidence="5 8" id="KW-0648">Protein biosynthesis</keyword>
<dbReference type="Pfam" id="PF03841">
    <property type="entry name" value="SelA"/>
    <property type="match status" value="1"/>
</dbReference>
<comment type="cofactor">
    <cofactor evidence="1 8">
        <name>pyridoxal 5'-phosphate</name>
        <dbReference type="ChEBI" id="CHEBI:597326"/>
    </cofactor>
</comment>
<feature type="modified residue" description="N6-(pyridoxal phosphate)lysine" evidence="8">
    <location>
        <position position="277"/>
    </location>
</feature>
<feature type="domain" description="L-seryl-tRNA selenium transferase N-terminal" evidence="9">
    <location>
        <begin position="5"/>
        <end position="44"/>
    </location>
</feature>
<evidence type="ECO:0000256" key="6">
    <source>
        <dbReference type="ARBA" id="ARBA00023266"/>
    </source>
</evidence>
<dbReference type="Gene3D" id="3.90.1150.180">
    <property type="match status" value="1"/>
</dbReference>
<evidence type="ECO:0000256" key="3">
    <source>
        <dbReference type="ARBA" id="ARBA00022679"/>
    </source>
</evidence>
<evidence type="ECO:0000256" key="1">
    <source>
        <dbReference type="ARBA" id="ARBA00001933"/>
    </source>
</evidence>
<keyword evidence="6 8" id="KW-0711">Selenium</keyword>
<evidence type="ECO:0000259" key="9">
    <source>
        <dbReference type="Pfam" id="PF12390"/>
    </source>
</evidence>
<dbReference type="InterPro" id="IPR015421">
    <property type="entry name" value="PyrdxlP-dep_Trfase_major"/>
</dbReference>
<sequence>MADPRRRVPRTDVLLAHPRLAEAERVLGRALVKAAVVAAQDRARAGEIEPEQVAEQAIAALPVAATTLRPVVNATGVVVHTNLGRAPLSRAALDAVVTAGRSTDVEFDLATGRRARRGRGALAALADAVPAAGGVHVVNNNAAALLLAALALAPGREIVISRGELVEIGDGFRIPELLASTGARLREVGTTNRTSLRDYAAALGPDTGFVLKVHPSNFRVTGFTAEASVRELATLEAPLVVDIGSGLLAPHPVLPDEPDATTALRDGADLVTASGDKLLGGPQAGLLLGSAGLVERLRRHPAARALRVDKLTLAALEATLRGPEPPVARALVADVAELRRRAEALAARIPGASVVSCRAAVGGGGAPGVELPSVAVSLPESCAEPLRTGTPSVVGRVEHGRCLLDLRTVGPDEDELLLAAVRACTS</sequence>
<comment type="subcellular location">
    <subcellularLocation>
        <location evidence="8">Cytoplasm</location>
    </subcellularLocation>
</comment>
<proteinExistence type="inferred from homology"/>
<dbReference type="NCBIfam" id="TIGR00474">
    <property type="entry name" value="selA"/>
    <property type="match status" value="1"/>
</dbReference>
<evidence type="ECO:0000256" key="4">
    <source>
        <dbReference type="ARBA" id="ARBA00022898"/>
    </source>
</evidence>
<dbReference type="SUPFAM" id="SSF53383">
    <property type="entry name" value="PLP-dependent transferases"/>
    <property type="match status" value="1"/>
</dbReference>
<dbReference type="InterPro" id="IPR025862">
    <property type="entry name" value="SelA_trans_N_dom"/>
</dbReference>